<sequence length="657" mass="74581">MRMIKNKFFKKKDSYDGSKRFFLKKLSFILPLSSLFPIKFGFAESSIPISKKQEKADVTKKVINEQNCFKAIIGLLQNNDGLKYIGRCSDISELRKTEPNIIGQRIDVVSYYAGWSSNINGIFGGGEFWYDAADKVSQDDGGSVIVTHAGKRWKRITDQLLPIHYGCVPGGKNDVSHQMLNYINSSHKKVINLSDGPWLISVTINLTKVSKIICDKTTLFIVDSNNFVGKWAIEIGTPGKWDKNRADGLCLEGTLMVQSLNRDNLLNGIYIKGSWLNIEHMRAVNFNGIGIYQDSVWDSTIQRISAELCGNKNSPQIKLGSEGDTHNTTHIMSIQSEQAYHYSLYINVVRDVIDNIHAERTYVLLGDDQNPNDRMKHRNVYILLGNSIINNAIFDASPLKQAPDGEFLSSDKLSIIFNADYSNINTINASKSLIFTNYGSYSKFDVISCDTWFFHYPSSKNTVSNFKVNKLVASSNYYFSNGEINNVLDIQNYTENVLLNFIDISKVHFSKEYHGDINFRECSIKEINQILKPTEGYSEIVFNNCRIDFFRGGSFSRAKVDGGIIKNIDLDDSAAIEFNNHFCENFTFSGISEFTTTNVVAEHVLKWDVPHKYNYPLGKMTTRIGDIQQDQTLIYIKQHTKNQNKINVWFPFYKEGG</sequence>
<proteinExistence type="predicted"/>
<dbReference type="EMBL" id="SZPQ01000017">
    <property type="protein sequence ID" value="TKI05771.1"/>
    <property type="molecule type" value="Genomic_DNA"/>
</dbReference>
<accession>A0ABY2SJV1</accession>
<evidence type="ECO:0000313" key="2">
    <source>
        <dbReference type="Proteomes" id="UP000305202"/>
    </source>
</evidence>
<evidence type="ECO:0008006" key="3">
    <source>
        <dbReference type="Google" id="ProtNLM"/>
    </source>
</evidence>
<evidence type="ECO:0000313" key="1">
    <source>
        <dbReference type="EMBL" id="TKI05771.1"/>
    </source>
</evidence>
<name>A0ABY2SJV1_9HYPH</name>
<gene>
    <name evidence="1" type="ORF">FCN80_12580</name>
</gene>
<dbReference type="RefSeq" id="WP_136990508.1">
    <property type="nucleotide sequence ID" value="NZ_SZPQ01000017.1"/>
</dbReference>
<comment type="caution">
    <text evidence="1">The sequence shown here is derived from an EMBL/GenBank/DDBJ whole genome shotgun (WGS) entry which is preliminary data.</text>
</comment>
<reference evidence="1 2" key="1">
    <citation type="submission" date="2019-04" db="EMBL/GenBank/DDBJ databases">
        <authorList>
            <person name="Li M."/>
            <person name="Gao C."/>
        </authorList>
    </citation>
    <scope>NUCLEOTIDE SEQUENCE [LARGE SCALE GENOMIC DNA]</scope>
    <source>
        <strain evidence="1 2">BGMRC 2031</strain>
    </source>
</reference>
<keyword evidence="2" id="KW-1185">Reference proteome</keyword>
<organism evidence="1 2">
    <name type="scientific">Martelella alba</name>
    <dbReference type="NCBI Taxonomy" id="2590451"/>
    <lineage>
        <taxon>Bacteria</taxon>
        <taxon>Pseudomonadati</taxon>
        <taxon>Pseudomonadota</taxon>
        <taxon>Alphaproteobacteria</taxon>
        <taxon>Hyphomicrobiales</taxon>
        <taxon>Aurantimonadaceae</taxon>
        <taxon>Martelella</taxon>
    </lineage>
</organism>
<protein>
    <recommendedName>
        <fullName evidence="3">Parallel beta helix pectate lyase-like protein</fullName>
    </recommendedName>
</protein>
<dbReference type="Proteomes" id="UP000305202">
    <property type="component" value="Unassembled WGS sequence"/>
</dbReference>